<dbReference type="Pfam" id="PF07929">
    <property type="entry name" value="PRiA4_ORF3"/>
    <property type="match status" value="1"/>
</dbReference>
<proteinExistence type="predicted"/>
<feature type="domain" description="Plasmid pRiA4b Orf3-like" evidence="1">
    <location>
        <begin position="8"/>
        <end position="137"/>
    </location>
</feature>
<evidence type="ECO:0000313" key="2">
    <source>
        <dbReference type="EMBL" id="PAJ69023.1"/>
    </source>
</evidence>
<evidence type="ECO:0000313" key="3">
    <source>
        <dbReference type="Proteomes" id="UP000215771"/>
    </source>
</evidence>
<dbReference type="Proteomes" id="UP000215771">
    <property type="component" value="Unassembled WGS sequence"/>
</dbReference>
<dbReference type="SUPFAM" id="SSF159941">
    <property type="entry name" value="MM3350-like"/>
    <property type="match status" value="1"/>
</dbReference>
<name>A0A269PBG1_9CORY</name>
<accession>A0A269PBG1</accession>
<dbReference type="EMBL" id="NQMQ01000019">
    <property type="protein sequence ID" value="PAJ69023.1"/>
    <property type="molecule type" value="Genomic_DNA"/>
</dbReference>
<comment type="caution">
    <text evidence="2">The sequence shown here is derived from an EMBL/GenBank/DDBJ whole genome shotgun (WGS) entry which is preliminary data.</text>
</comment>
<dbReference type="InterPro" id="IPR012912">
    <property type="entry name" value="Plasmid_pRiA4b_Orf3-like"/>
</dbReference>
<dbReference type="AlphaFoldDB" id="A0A269PBG1"/>
<evidence type="ECO:0000259" key="1">
    <source>
        <dbReference type="Pfam" id="PF07929"/>
    </source>
</evidence>
<sequence length="471" mass="51127">MIITMLFTVEGSQPEISRCVNVEPHIDLSRLAQIIDASLGFSGVAGHLFIHQEGEHSADNEVYAENPGAGERSMTSMTVGEMPPMLYVYDPAANWNVHVRRLGESQLEGPTPLLIHAQGPDVVETANGPEMMTRFHEEARNLAAGLPPNMEVTPLLLSYLPVMTPERMLDRLSVVDPVAVATRMGFVSEELGTNLGGLPGGPFDADTFDPGSFDDAFEQGFAAGFGDEPEATPMRELIHKFLDDRPDLQEILETDPNAQDNPVLVEAFSEFFDRTIAEMGGVDAAMEAFGVERAEVPGPRSADMHAPKGFSPVLAQYLEVLGPEAPLTVRGNLKVAVVRELVRMLGLPVYPTQPREDTWEAVQLGRVLLEELGLVAQEGSNLVRTAAGERFLNNPSLAGHEAMIHAVFADYFSPFVWRQTVEVLRSTDSSGASPMAEHTLDTLMVLGGIYAMGDVNVITEELLAVIDPGAR</sequence>
<reference evidence="2 3" key="1">
    <citation type="submission" date="2017-08" db="EMBL/GenBank/DDBJ databases">
        <authorList>
            <person name="de Groot N.N."/>
        </authorList>
    </citation>
    <scope>NUCLEOTIDE SEQUENCE [LARGE SCALE GENOMIC DNA]</scope>
    <source>
        <strain evidence="2 3">NBT06-6</strain>
    </source>
</reference>
<protein>
    <recommendedName>
        <fullName evidence="1">Plasmid pRiA4b Orf3-like domain-containing protein</fullName>
    </recommendedName>
</protein>
<dbReference type="RefSeq" id="WP_095278390.1">
    <property type="nucleotide sequence ID" value="NZ_CP047655.1"/>
</dbReference>
<gene>
    <name evidence="2" type="ORF">CIG21_09200</name>
</gene>
<dbReference type="Gene3D" id="3.10.290.30">
    <property type="entry name" value="MM3350-like"/>
    <property type="match status" value="1"/>
</dbReference>
<organism evidence="2 3">
    <name type="scientific">Corynebacterium hadale</name>
    <dbReference type="NCBI Taxonomy" id="2026255"/>
    <lineage>
        <taxon>Bacteria</taxon>
        <taxon>Bacillati</taxon>
        <taxon>Actinomycetota</taxon>
        <taxon>Actinomycetes</taxon>
        <taxon>Mycobacteriales</taxon>
        <taxon>Corynebacteriaceae</taxon>
        <taxon>Corynebacterium</taxon>
    </lineage>
</organism>
<dbReference type="InterPro" id="IPR024047">
    <property type="entry name" value="MM3350-like_sf"/>
</dbReference>